<dbReference type="Gene3D" id="1.20.5.3310">
    <property type="match status" value="1"/>
</dbReference>
<keyword evidence="12" id="KW-1185">Reference proteome</keyword>
<feature type="compositionally biased region" description="Basic residues" evidence="10">
    <location>
        <begin position="155"/>
        <end position="174"/>
    </location>
</feature>
<keyword evidence="6 9" id="KW-1133">Transmembrane helix</keyword>
<reference evidence="11 12" key="1">
    <citation type="submission" date="2020-04" db="EMBL/GenBank/DDBJ databases">
        <title>Rhodospirillaceae bacterium KN72 isolated from deep sea.</title>
        <authorList>
            <person name="Zhang D.-C."/>
        </authorList>
    </citation>
    <scope>NUCLEOTIDE SEQUENCE [LARGE SCALE GENOMIC DNA]</scope>
    <source>
        <strain evidence="11 12">KN72</strain>
    </source>
</reference>
<dbReference type="PRINTS" id="PR01506">
    <property type="entry name" value="TATBPROTEIN"/>
</dbReference>
<dbReference type="InterPro" id="IPR018448">
    <property type="entry name" value="TatB"/>
</dbReference>
<evidence type="ECO:0000256" key="5">
    <source>
        <dbReference type="ARBA" id="ARBA00022927"/>
    </source>
</evidence>
<dbReference type="GO" id="GO:0043953">
    <property type="term" value="P:protein transport by the Tat complex"/>
    <property type="evidence" value="ECO:0007669"/>
    <property type="project" value="UniProtKB-UniRule"/>
</dbReference>
<evidence type="ECO:0000313" key="11">
    <source>
        <dbReference type="EMBL" id="NMM44089.1"/>
    </source>
</evidence>
<feature type="region of interest" description="Disordered" evidence="10">
    <location>
        <begin position="102"/>
        <end position="233"/>
    </location>
</feature>
<evidence type="ECO:0000256" key="4">
    <source>
        <dbReference type="ARBA" id="ARBA00022692"/>
    </source>
</evidence>
<dbReference type="AlphaFoldDB" id="A0A7Y0DYS1"/>
<evidence type="ECO:0000256" key="6">
    <source>
        <dbReference type="ARBA" id="ARBA00022989"/>
    </source>
</evidence>
<keyword evidence="7 9" id="KW-0811">Translocation</keyword>
<accession>A0A7Y0DYS1</accession>
<feature type="compositionally biased region" description="Basic and acidic residues" evidence="10">
    <location>
        <begin position="121"/>
        <end position="134"/>
    </location>
</feature>
<comment type="similarity">
    <text evidence="9">Belongs to the TatB family.</text>
</comment>
<dbReference type="Proteomes" id="UP000539372">
    <property type="component" value="Unassembled WGS sequence"/>
</dbReference>
<dbReference type="GO" id="GO:0033281">
    <property type="term" value="C:TAT protein transport complex"/>
    <property type="evidence" value="ECO:0007669"/>
    <property type="project" value="UniProtKB-UniRule"/>
</dbReference>
<dbReference type="Pfam" id="PF02416">
    <property type="entry name" value="TatA_B_E"/>
    <property type="match status" value="1"/>
</dbReference>
<keyword evidence="3 9" id="KW-1003">Cell membrane</keyword>
<dbReference type="RefSeq" id="WP_169624393.1">
    <property type="nucleotide sequence ID" value="NZ_JABBNT010000002.1"/>
</dbReference>
<evidence type="ECO:0000256" key="1">
    <source>
        <dbReference type="ARBA" id="ARBA00004167"/>
    </source>
</evidence>
<dbReference type="HAMAP" id="MF_00237">
    <property type="entry name" value="TatB"/>
    <property type="match status" value="1"/>
</dbReference>
<comment type="subunit">
    <text evidence="9">The Tat system comprises two distinct complexes: a TatABC complex, containing multiple copies of TatA, TatB and TatC subunits, and a separate TatA complex, containing only TatA subunits. Substrates initially bind to the TatABC complex, which probably triggers association of the separate TatA complex to form the active translocon.</text>
</comment>
<dbReference type="NCBIfam" id="TIGR01410">
    <property type="entry name" value="tatB"/>
    <property type="match status" value="1"/>
</dbReference>
<organism evidence="11 12">
    <name type="scientific">Pacificispira spongiicola</name>
    <dbReference type="NCBI Taxonomy" id="2729598"/>
    <lineage>
        <taxon>Bacteria</taxon>
        <taxon>Pseudomonadati</taxon>
        <taxon>Pseudomonadota</taxon>
        <taxon>Alphaproteobacteria</taxon>
        <taxon>Rhodospirillales</taxon>
        <taxon>Rhodospirillaceae</taxon>
        <taxon>Pacificispira</taxon>
    </lineage>
</organism>
<sequence length="233" mass="24588">MLDFGWQEFMVIAVVTVLVVGPKELPRVFRTITGVMRKARSMANEFHSAMDEMAREADLEDVKKEFNKVKNGSSDWVKDIDPTGEIDKSVKEMKDEVDSARKIANAPSAMNPTASYPAKSDTAKPADTKADEKPAPTGGAGAEKAAAEKTVSKAAVKKAATKTATKKAAAKKVATKTAAKKTATTKATAKKTAAKKAAVKKATVKTAEAKPSPSPSATTPAPQIKSEPKDNDA</sequence>
<dbReference type="InterPro" id="IPR003369">
    <property type="entry name" value="TatA/B/E"/>
</dbReference>
<keyword evidence="8 9" id="KW-0472">Membrane</keyword>
<protein>
    <recommendedName>
        <fullName evidence="9">Sec-independent protein translocase protein TatB</fullName>
    </recommendedName>
</protein>
<keyword evidence="4 9" id="KW-0812">Transmembrane</keyword>
<evidence type="ECO:0000256" key="3">
    <source>
        <dbReference type="ARBA" id="ARBA00022475"/>
    </source>
</evidence>
<comment type="function">
    <text evidence="9">Part of the twin-arginine translocation (Tat) system that transports large folded proteins containing a characteristic twin-arginine motif in their signal peptide across membranes. Together with TatC, TatB is part of a receptor directly interacting with Tat signal peptides. TatB may form an oligomeric binding site that transiently accommodates folded Tat precursor proteins before their translocation.</text>
</comment>
<evidence type="ECO:0000313" key="12">
    <source>
        <dbReference type="Proteomes" id="UP000539372"/>
    </source>
</evidence>
<feature type="compositionally biased region" description="Low complexity" evidence="10">
    <location>
        <begin position="204"/>
        <end position="222"/>
    </location>
</feature>
<comment type="subcellular location">
    <subcellularLocation>
        <location evidence="9">Cell membrane</location>
        <topology evidence="9">Single-pass membrane protein</topology>
    </subcellularLocation>
    <subcellularLocation>
        <location evidence="1">Membrane</location>
        <topology evidence="1">Single-pass membrane protein</topology>
    </subcellularLocation>
</comment>
<dbReference type="GO" id="GO:0008320">
    <property type="term" value="F:protein transmembrane transporter activity"/>
    <property type="evidence" value="ECO:0007669"/>
    <property type="project" value="UniProtKB-UniRule"/>
</dbReference>
<keyword evidence="5 9" id="KW-0653">Protein transport</keyword>
<feature type="compositionally biased region" description="Low complexity" evidence="10">
    <location>
        <begin position="175"/>
        <end position="187"/>
    </location>
</feature>
<comment type="caution">
    <text evidence="11">The sequence shown here is derived from an EMBL/GenBank/DDBJ whole genome shotgun (WGS) entry which is preliminary data.</text>
</comment>
<evidence type="ECO:0000256" key="10">
    <source>
        <dbReference type="SAM" id="MobiDB-lite"/>
    </source>
</evidence>
<evidence type="ECO:0000256" key="7">
    <source>
        <dbReference type="ARBA" id="ARBA00023010"/>
    </source>
</evidence>
<dbReference type="EMBL" id="JABBNT010000002">
    <property type="protein sequence ID" value="NMM44089.1"/>
    <property type="molecule type" value="Genomic_DNA"/>
</dbReference>
<evidence type="ECO:0000256" key="2">
    <source>
        <dbReference type="ARBA" id="ARBA00022448"/>
    </source>
</evidence>
<evidence type="ECO:0000256" key="9">
    <source>
        <dbReference type="HAMAP-Rule" id="MF_00237"/>
    </source>
</evidence>
<feature type="compositionally biased region" description="Basic residues" evidence="10">
    <location>
        <begin position="188"/>
        <end position="203"/>
    </location>
</feature>
<evidence type="ECO:0000256" key="8">
    <source>
        <dbReference type="ARBA" id="ARBA00023136"/>
    </source>
</evidence>
<keyword evidence="2 9" id="KW-0813">Transport</keyword>
<name>A0A7Y0DYS1_9PROT</name>
<gene>
    <name evidence="9 11" type="primary">tatB</name>
    <name evidence="11" type="ORF">HH303_06350</name>
</gene>
<proteinExistence type="inferred from homology"/>